<dbReference type="InterPro" id="IPR051599">
    <property type="entry name" value="Cell_Envelope_Assoc"/>
</dbReference>
<comment type="caution">
    <text evidence="2">The sequence shown here is derived from an EMBL/GenBank/DDBJ whole genome shotgun (WGS) entry which is preliminary data.</text>
</comment>
<dbReference type="PANTHER" id="PTHR30336:SF6">
    <property type="entry name" value="INTEGRAL MEMBRANE PROTEIN"/>
    <property type="match status" value="1"/>
</dbReference>
<dbReference type="InterPro" id="IPR003848">
    <property type="entry name" value="DUF218"/>
</dbReference>
<evidence type="ECO:0000259" key="1">
    <source>
        <dbReference type="Pfam" id="PF02698"/>
    </source>
</evidence>
<dbReference type="CDD" id="cd06259">
    <property type="entry name" value="YdcF-like"/>
    <property type="match status" value="1"/>
</dbReference>
<proteinExistence type="predicted"/>
<gene>
    <name evidence="2" type="ORF">Psch_02896</name>
</gene>
<keyword evidence="3" id="KW-1185">Reference proteome</keyword>
<reference evidence="2 3" key="1">
    <citation type="journal article" date="2018" name="Environ. Microbiol.">
        <title>Novel energy conservation strategies and behaviour of Pelotomaculum schinkii driving syntrophic propionate catabolism.</title>
        <authorList>
            <person name="Hidalgo-Ahumada C.A.P."/>
            <person name="Nobu M.K."/>
            <person name="Narihiro T."/>
            <person name="Tamaki H."/>
            <person name="Liu W.T."/>
            <person name="Kamagata Y."/>
            <person name="Stams A.J.M."/>
            <person name="Imachi H."/>
            <person name="Sousa D.Z."/>
        </authorList>
    </citation>
    <scope>NUCLEOTIDE SEQUENCE [LARGE SCALE GENOMIC DNA]</scope>
    <source>
        <strain evidence="2 3">HH</strain>
    </source>
</reference>
<dbReference type="Pfam" id="PF02698">
    <property type="entry name" value="DUF218"/>
    <property type="match status" value="1"/>
</dbReference>
<evidence type="ECO:0000313" key="3">
    <source>
        <dbReference type="Proteomes" id="UP000298324"/>
    </source>
</evidence>
<sequence length="223" mass="24677">MTFWSKKVVLWLLLIAAGLTAGLLAVDRFVQKRGAAYIVAQGSCPNLQAAVVLGAYASPDGWLCPMLADRVTTAVELYKDKRVQKIIMSGDHGRTDYDEVNQMRRYAEKLGVPPEDIFMDHAGFSTFDSLYRARQVFLVDSAVVVTQSYHLPRAVYAARALGIEAAGVSADRQLYAGAWFYSLREIPARLKIFAQIHLLHAKPRFLGEVIPVSGDGRQTMDGL</sequence>
<protein>
    <submittedName>
        <fullName evidence="2">Vancomycin high temperature exclusion protein</fullName>
    </submittedName>
</protein>
<accession>A0A4Y7RA52</accession>
<dbReference type="AlphaFoldDB" id="A0A4Y7RA52"/>
<dbReference type="PANTHER" id="PTHR30336">
    <property type="entry name" value="INNER MEMBRANE PROTEIN, PROBABLE PERMEASE"/>
    <property type="match status" value="1"/>
</dbReference>
<dbReference type="EMBL" id="QFGA01000002">
    <property type="protein sequence ID" value="TEB05855.1"/>
    <property type="molecule type" value="Genomic_DNA"/>
</dbReference>
<name>A0A4Y7RA52_9FIRM</name>
<dbReference type="Proteomes" id="UP000298324">
    <property type="component" value="Unassembled WGS sequence"/>
</dbReference>
<dbReference type="GO" id="GO:0005886">
    <property type="term" value="C:plasma membrane"/>
    <property type="evidence" value="ECO:0007669"/>
    <property type="project" value="TreeGrafter"/>
</dbReference>
<feature type="domain" description="DUF218" evidence="1">
    <location>
        <begin position="48"/>
        <end position="170"/>
    </location>
</feature>
<dbReference type="RefSeq" id="WP_190258559.1">
    <property type="nucleotide sequence ID" value="NZ_QFGA01000002.1"/>
</dbReference>
<evidence type="ECO:0000313" key="2">
    <source>
        <dbReference type="EMBL" id="TEB05855.1"/>
    </source>
</evidence>
<organism evidence="2 3">
    <name type="scientific">Pelotomaculum schinkii</name>
    <dbReference type="NCBI Taxonomy" id="78350"/>
    <lineage>
        <taxon>Bacteria</taxon>
        <taxon>Bacillati</taxon>
        <taxon>Bacillota</taxon>
        <taxon>Clostridia</taxon>
        <taxon>Eubacteriales</taxon>
        <taxon>Desulfotomaculaceae</taxon>
        <taxon>Pelotomaculum</taxon>
    </lineage>
</organism>